<dbReference type="GO" id="GO:0005634">
    <property type="term" value="C:nucleus"/>
    <property type="evidence" value="ECO:0007669"/>
    <property type="project" value="UniProtKB-SubCell"/>
</dbReference>
<dbReference type="Proteomes" id="UP000243459">
    <property type="component" value="Chromosome 5"/>
</dbReference>
<keyword evidence="1" id="KW-0833">Ubl conjugation pathway</keyword>
<feature type="region of interest" description="Disordered" evidence="2">
    <location>
        <begin position="1"/>
        <end position="20"/>
    </location>
</feature>
<sequence>MSTPSFSEHSKTTGRTHQFNKRIKPDAELINISVWGQDGSEVCFRMKKSTKLHKLMAVYYQQKEIQINTLRFLHEGRPVRGWDTVAKAGLEDGDRLDAMSSMDGGGSILKTSK</sequence>
<gene>
    <name evidence="4" type="ORF">A4U43_C05F31890</name>
</gene>
<evidence type="ECO:0000259" key="3">
    <source>
        <dbReference type="PROSITE" id="PS50053"/>
    </source>
</evidence>
<name>A0A5P1F0C7_ASPOF</name>
<evidence type="ECO:0000313" key="5">
    <source>
        <dbReference type="Proteomes" id="UP000243459"/>
    </source>
</evidence>
<dbReference type="PANTHER" id="PTHR10562">
    <property type="entry name" value="SMALL UBIQUITIN-RELATED MODIFIER"/>
    <property type="match status" value="1"/>
</dbReference>
<dbReference type="InterPro" id="IPR029071">
    <property type="entry name" value="Ubiquitin-like_domsf"/>
</dbReference>
<feature type="compositionally biased region" description="Polar residues" evidence="2">
    <location>
        <begin position="1"/>
        <end position="11"/>
    </location>
</feature>
<proteinExistence type="inferred from homology"/>
<comment type="similarity">
    <text evidence="1">Belongs to the ubiquitin family. SUMO subfamily.</text>
</comment>
<dbReference type="SMART" id="SM00213">
    <property type="entry name" value="UBQ"/>
    <property type="match status" value="1"/>
</dbReference>
<evidence type="ECO:0000256" key="1">
    <source>
        <dbReference type="RuleBase" id="RU361190"/>
    </source>
</evidence>
<dbReference type="EMBL" id="CM007385">
    <property type="protein sequence ID" value="ONK70259.1"/>
    <property type="molecule type" value="Genomic_DNA"/>
</dbReference>
<reference evidence="5" key="1">
    <citation type="journal article" date="2017" name="Nat. Commun.">
        <title>The asparagus genome sheds light on the origin and evolution of a young Y chromosome.</title>
        <authorList>
            <person name="Harkess A."/>
            <person name="Zhou J."/>
            <person name="Xu C."/>
            <person name="Bowers J.E."/>
            <person name="Van der Hulst R."/>
            <person name="Ayyampalayam S."/>
            <person name="Mercati F."/>
            <person name="Riccardi P."/>
            <person name="McKain M.R."/>
            <person name="Kakrana A."/>
            <person name="Tang H."/>
            <person name="Ray J."/>
            <person name="Groenendijk J."/>
            <person name="Arikit S."/>
            <person name="Mathioni S.M."/>
            <person name="Nakano M."/>
            <person name="Shan H."/>
            <person name="Telgmann-Rauber A."/>
            <person name="Kanno A."/>
            <person name="Yue Z."/>
            <person name="Chen H."/>
            <person name="Li W."/>
            <person name="Chen Y."/>
            <person name="Xu X."/>
            <person name="Zhang Y."/>
            <person name="Luo S."/>
            <person name="Chen H."/>
            <person name="Gao J."/>
            <person name="Mao Z."/>
            <person name="Pires J.C."/>
            <person name="Luo M."/>
            <person name="Kudrna D."/>
            <person name="Wing R.A."/>
            <person name="Meyers B.C."/>
            <person name="Yi K."/>
            <person name="Kong H."/>
            <person name="Lavrijsen P."/>
            <person name="Sunseri F."/>
            <person name="Falavigna A."/>
            <person name="Ye Y."/>
            <person name="Leebens-Mack J.H."/>
            <person name="Chen G."/>
        </authorList>
    </citation>
    <scope>NUCLEOTIDE SEQUENCE [LARGE SCALE GENOMIC DNA]</scope>
    <source>
        <strain evidence="5">cv. DH0086</strain>
    </source>
</reference>
<evidence type="ECO:0000313" key="4">
    <source>
        <dbReference type="EMBL" id="ONK70259.1"/>
    </source>
</evidence>
<dbReference type="Pfam" id="PF11976">
    <property type="entry name" value="Rad60-SLD"/>
    <property type="match status" value="1"/>
</dbReference>
<dbReference type="Gene3D" id="3.10.20.90">
    <property type="entry name" value="Phosphatidylinositol 3-kinase Catalytic Subunit, Chain A, domain 1"/>
    <property type="match status" value="1"/>
</dbReference>
<comment type="subcellular location">
    <subcellularLocation>
        <location evidence="1">Nucleus</location>
    </subcellularLocation>
</comment>
<dbReference type="OrthoDB" id="442921at2759"/>
<evidence type="ECO:0000256" key="2">
    <source>
        <dbReference type="SAM" id="MobiDB-lite"/>
    </source>
</evidence>
<feature type="domain" description="Ubiquitin-like" evidence="3">
    <location>
        <begin position="30"/>
        <end position="105"/>
    </location>
</feature>
<keyword evidence="1" id="KW-0539">Nucleus</keyword>
<dbReference type="PROSITE" id="PS50053">
    <property type="entry name" value="UBIQUITIN_2"/>
    <property type="match status" value="1"/>
</dbReference>
<dbReference type="InterPro" id="IPR000626">
    <property type="entry name" value="Ubiquitin-like_dom"/>
</dbReference>
<protein>
    <recommendedName>
        <fullName evidence="1">Small ubiquitin-related modifier</fullName>
        <shortName evidence="1">SUMO</shortName>
    </recommendedName>
</protein>
<dbReference type="AlphaFoldDB" id="A0A5P1F0C7"/>
<organism evidence="4 5">
    <name type="scientific">Asparagus officinalis</name>
    <name type="common">Garden asparagus</name>
    <dbReference type="NCBI Taxonomy" id="4686"/>
    <lineage>
        <taxon>Eukaryota</taxon>
        <taxon>Viridiplantae</taxon>
        <taxon>Streptophyta</taxon>
        <taxon>Embryophyta</taxon>
        <taxon>Tracheophyta</taxon>
        <taxon>Spermatophyta</taxon>
        <taxon>Magnoliopsida</taxon>
        <taxon>Liliopsida</taxon>
        <taxon>Asparagales</taxon>
        <taxon>Asparagaceae</taxon>
        <taxon>Asparagoideae</taxon>
        <taxon>Asparagus</taxon>
    </lineage>
</organism>
<dbReference type="Gramene" id="ONK70259">
    <property type="protein sequence ID" value="ONK70259"/>
    <property type="gene ID" value="A4U43_C05F31890"/>
</dbReference>
<accession>A0A5P1F0C7</accession>
<keyword evidence="5" id="KW-1185">Reference proteome</keyword>
<dbReference type="SUPFAM" id="SSF54236">
    <property type="entry name" value="Ubiquitin-like"/>
    <property type="match status" value="1"/>
</dbReference>
<dbReference type="InterPro" id="IPR022617">
    <property type="entry name" value="Rad60/SUMO-like_dom"/>
</dbReference>